<evidence type="ECO:0000259" key="2">
    <source>
        <dbReference type="SMART" id="SM00776"/>
    </source>
</evidence>
<reference evidence="3 4" key="1">
    <citation type="submission" date="2019-02" db="EMBL/GenBank/DDBJ databases">
        <title>Deep-cultivation of Planctomycetes and their phenomic and genomic characterization uncovers novel biology.</title>
        <authorList>
            <person name="Wiegand S."/>
            <person name="Jogler M."/>
            <person name="Boedeker C."/>
            <person name="Pinto D."/>
            <person name="Vollmers J."/>
            <person name="Rivas-Marin E."/>
            <person name="Kohn T."/>
            <person name="Peeters S.H."/>
            <person name="Heuer A."/>
            <person name="Rast P."/>
            <person name="Oberbeckmann S."/>
            <person name="Bunk B."/>
            <person name="Jeske O."/>
            <person name="Meyerdierks A."/>
            <person name="Storesund J.E."/>
            <person name="Kallscheuer N."/>
            <person name="Luecker S."/>
            <person name="Lage O.M."/>
            <person name="Pohl T."/>
            <person name="Merkel B.J."/>
            <person name="Hornburger P."/>
            <person name="Mueller R.-W."/>
            <person name="Bruemmer F."/>
            <person name="Labrenz M."/>
            <person name="Spormann A.M."/>
            <person name="Op Den Camp H."/>
            <person name="Overmann J."/>
            <person name="Amann R."/>
            <person name="Jetten M.S.M."/>
            <person name="Mascher T."/>
            <person name="Medema M.H."/>
            <person name="Devos D.P."/>
            <person name="Kaster A.-K."/>
            <person name="Ovreas L."/>
            <person name="Rohde M."/>
            <person name="Galperin M.Y."/>
            <person name="Jogler C."/>
        </authorList>
    </citation>
    <scope>NUCLEOTIDE SEQUENCE [LARGE SCALE GENOMIC DNA]</scope>
    <source>
        <strain evidence="3 4">KOR34</strain>
    </source>
</reference>
<dbReference type="RefSeq" id="WP_146561835.1">
    <property type="nucleotide sequence ID" value="NZ_SIHJ01000001.1"/>
</dbReference>
<evidence type="ECO:0000313" key="4">
    <source>
        <dbReference type="Proteomes" id="UP000316714"/>
    </source>
</evidence>
<dbReference type="AlphaFoldDB" id="A0A5C5VC73"/>
<protein>
    <submittedName>
        <fullName evidence="3">NPCBM/NEW2 domain protein</fullName>
    </submittedName>
</protein>
<feature type="chain" id="PRO_5022727083" evidence="1">
    <location>
        <begin position="26"/>
        <end position="422"/>
    </location>
</feature>
<accession>A0A5C5VC73</accession>
<keyword evidence="1" id="KW-0732">Signal</keyword>
<sequence precursor="true">MSRFTTTGRRTAALAVLAWFPLAVAAGAGPDGALLTLGGQQFEGELLTLTPDTVELRTASSTRSIPVDDAHWLRFSVSQNSLADEGIGCIELVNGSRLPTAGVTLANGEVTAALTPPLSTQGGQPLRTDFEQVASIVFQVGSPDLREQWGRIRQTDATADLIVVKRRDGATLDSVEGIVTAISDESVAVDLDGELISVDRRRVYGVVCFRPQAQEDPRLVRVIARRGELHATRVELRETRLRVELPEGAELSAPIDEVDAIDYSRGGVRSLSDLEPMSAEWTPFFQPPGDLGLLEEWGRVRRDSSYSGKPITLRGPNGDLLTFAKGIAIRSRGEVSYAVPAGFSWLRATAGLDPAPRVRSNAVLKVLADGREVFTQGFRSGDPPIELQLPIAGVGAVTLVVDYGGNADAGDNLHLGNARFTK</sequence>
<dbReference type="EMBL" id="SIHJ01000001">
    <property type="protein sequence ID" value="TWT35563.1"/>
    <property type="molecule type" value="Genomic_DNA"/>
</dbReference>
<gene>
    <name evidence="3" type="ORF">KOR34_04560</name>
</gene>
<proteinExistence type="predicted"/>
<dbReference type="InterPro" id="IPR008979">
    <property type="entry name" value="Galactose-bd-like_sf"/>
</dbReference>
<feature type="signal peptide" evidence="1">
    <location>
        <begin position="1"/>
        <end position="25"/>
    </location>
</feature>
<dbReference type="SMART" id="SM00776">
    <property type="entry name" value="NPCBM"/>
    <property type="match status" value="1"/>
</dbReference>
<dbReference type="Proteomes" id="UP000316714">
    <property type="component" value="Unassembled WGS sequence"/>
</dbReference>
<comment type="caution">
    <text evidence="3">The sequence shown here is derived from an EMBL/GenBank/DDBJ whole genome shotgun (WGS) entry which is preliminary data.</text>
</comment>
<evidence type="ECO:0000256" key="1">
    <source>
        <dbReference type="SAM" id="SignalP"/>
    </source>
</evidence>
<keyword evidence="4" id="KW-1185">Reference proteome</keyword>
<dbReference type="SUPFAM" id="SSF49785">
    <property type="entry name" value="Galactose-binding domain-like"/>
    <property type="match status" value="1"/>
</dbReference>
<feature type="domain" description="Glycosyl hydrolase family 98 putative carbohydrate-binding module" evidence="2">
    <location>
        <begin position="265"/>
        <end position="422"/>
    </location>
</feature>
<dbReference type="InterPro" id="IPR038637">
    <property type="entry name" value="NPCBM_sf"/>
</dbReference>
<dbReference type="OrthoDB" id="272011at2"/>
<dbReference type="InterPro" id="IPR013222">
    <property type="entry name" value="Glyco_hyd_98_carb-bd"/>
</dbReference>
<name>A0A5C5VC73_9BACT</name>
<dbReference type="Gene3D" id="2.60.120.1060">
    <property type="entry name" value="NPCBM/NEW2 domain"/>
    <property type="match status" value="1"/>
</dbReference>
<evidence type="ECO:0000313" key="3">
    <source>
        <dbReference type="EMBL" id="TWT35563.1"/>
    </source>
</evidence>
<organism evidence="3 4">
    <name type="scientific">Posidoniimonas corsicana</name>
    <dbReference type="NCBI Taxonomy" id="1938618"/>
    <lineage>
        <taxon>Bacteria</taxon>
        <taxon>Pseudomonadati</taxon>
        <taxon>Planctomycetota</taxon>
        <taxon>Planctomycetia</taxon>
        <taxon>Pirellulales</taxon>
        <taxon>Lacipirellulaceae</taxon>
        <taxon>Posidoniimonas</taxon>
    </lineage>
</organism>
<dbReference type="Pfam" id="PF08305">
    <property type="entry name" value="NPCBM"/>
    <property type="match status" value="1"/>
</dbReference>